<reference evidence="1" key="2">
    <citation type="journal article" date="2022" name="Microb. Genom.">
        <title>A chromosome-scale genome assembly of the tomato pathogen Cladosporium fulvum reveals a compartmentalized genome architecture and the presence of a dispensable chromosome.</title>
        <authorList>
            <person name="Zaccaron A.Z."/>
            <person name="Chen L.H."/>
            <person name="Samaras A."/>
            <person name="Stergiopoulos I."/>
        </authorList>
    </citation>
    <scope>NUCLEOTIDE SEQUENCE</scope>
    <source>
        <strain evidence="1">Race5_Kim</strain>
    </source>
</reference>
<sequence length="160" mass="18057">MSTPSIPITLTLSPSNPTRHGTTTLTLTSTLSQTYPITICTWKPLFATNLSQSTTFTCTNLSTNTPNNRWFTTLEPRVPVEFTLSFHLPVLRGDVEGVKPGERFRFRFGIEAGESIREWWEGRREEVLAPPGEYRELGRPSGAPMWVERGNDAEFEVLEP</sequence>
<gene>
    <name evidence="1" type="ORF">CLAFUR5_06860</name>
</gene>
<accession>A0A9Q8PAQ2</accession>
<dbReference type="Proteomes" id="UP000756132">
    <property type="component" value="Chromosome 6"/>
</dbReference>
<dbReference type="GeneID" id="71986738"/>
<evidence type="ECO:0000313" key="2">
    <source>
        <dbReference type="Proteomes" id="UP000756132"/>
    </source>
</evidence>
<dbReference type="AlphaFoldDB" id="A0A9Q8PAQ2"/>
<dbReference type="RefSeq" id="XP_047763343.1">
    <property type="nucleotide sequence ID" value="XM_047906008.1"/>
</dbReference>
<name>A0A9Q8PAQ2_PASFU</name>
<proteinExistence type="predicted"/>
<dbReference type="EMBL" id="CP090168">
    <property type="protein sequence ID" value="UJO18977.1"/>
    <property type="molecule type" value="Genomic_DNA"/>
</dbReference>
<organism evidence="1 2">
    <name type="scientific">Passalora fulva</name>
    <name type="common">Tomato leaf mold</name>
    <name type="synonym">Cladosporium fulvum</name>
    <dbReference type="NCBI Taxonomy" id="5499"/>
    <lineage>
        <taxon>Eukaryota</taxon>
        <taxon>Fungi</taxon>
        <taxon>Dikarya</taxon>
        <taxon>Ascomycota</taxon>
        <taxon>Pezizomycotina</taxon>
        <taxon>Dothideomycetes</taxon>
        <taxon>Dothideomycetidae</taxon>
        <taxon>Mycosphaerellales</taxon>
        <taxon>Mycosphaerellaceae</taxon>
        <taxon>Fulvia</taxon>
    </lineage>
</organism>
<protein>
    <submittedName>
        <fullName evidence="1">Uncharacterized protein</fullName>
    </submittedName>
</protein>
<dbReference type="KEGG" id="ffu:CLAFUR5_06860"/>
<reference evidence="1" key="1">
    <citation type="submission" date="2021-12" db="EMBL/GenBank/DDBJ databases">
        <authorList>
            <person name="Zaccaron A."/>
            <person name="Stergiopoulos I."/>
        </authorList>
    </citation>
    <scope>NUCLEOTIDE SEQUENCE</scope>
    <source>
        <strain evidence="1">Race5_Kim</strain>
    </source>
</reference>
<keyword evidence="2" id="KW-1185">Reference proteome</keyword>
<dbReference type="OrthoDB" id="5418036at2759"/>
<evidence type="ECO:0000313" key="1">
    <source>
        <dbReference type="EMBL" id="UJO18977.1"/>
    </source>
</evidence>
<dbReference type="OMA" id="PITICTW"/>